<gene>
    <name evidence="6" type="ORF">DOK78_001289</name>
</gene>
<evidence type="ECO:0000313" key="6">
    <source>
        <dbReference type="EMBL" id="WYJ76656.1"/>
    </source>
</evidence>
<comment type="subcellular location">
    <subcellularLocation>
        <location evidence="1">Membrane</location>
        <topology evidence="1">Multi-pass membrane protein</topology>
    </subcellularLocation>
</comment>
<evidence type="ECO:0000256" key="2">
    <source>
        <dbReference type="ARBA" id="ARBA00022692"/>
    </source>
</evidence>
<reference evidence="6 7" key="1">
    <citation type="submission" date="2024-03" db="EMBL/GenBank/DDBJ databases">
        <title>The Genome Sequence of Enterococcus sp. DIV2402.</title>
        <authorList>
            <consortium name="The Broad Institute Genomics Platform"/>
            <consortium name="The Broad Institute Microbial Omics Core"/>
            <consortium name="The Broad Institute Genomic Center for Infectious Diseases"/>
            <person name="Earl A."/>
            <person name="Manson A."/>
            <person name="Gilmore M."/>
            <person name="Schwartman J."/>
            <person name="Shea T."/>
            <person name="Abouelleil A."/>
            <person name="Cao P."/>
            <person name="Chapman S."/>
            <person name="Cusick C."/>
            <person name="Young S."/>
            <person name="Neafsey D."/>
            <person name="Nusbaum C."/>
            <person name="Birren B."/>
        </authorList>
    </citation>
    <scope>NUCLEOTIDE SEQUENCE [LARGE SCALE GENOMIC DNA]</scope>
    <source>
        <strain evidence="6 7">DIV2402</strain>
    </source>
</reference>
<organism evidence="6 7">
    <name type="scientific">Candidatus Enterococcus lowellii</name>
    <dbReference type="NCBI Taxonomy" id="2230877"/>
    <lineage>
        <taxon>Bacteria</taxon>
        <taxon>Bacillati</taxon>
        <taxon>Bacillota</taxon>
        <taxon>Bacilli</taxon>
        <taxon>Lactobacillales</taxon>
        <taxon>Enterococcaceae</taxon>
        <taxon>Enterococcus</taxon>
    </lineage>
</organism>
<keyword evidence="3 5" id="KW-1133">Transmembrane helix</keyword>
<evidence type="ECO:0000256" key="1">
    <source>
        <dbReference type="ARBA" id="ARBA00004141"/>
    </source>
</evidence>
<evidence type="ECO:0000256" key="4">
    <source>
        <dbReference type="ARBA" id="ARBA00023136"/>
    </source>
</evidence>
<feature type="transmembrane region" description="Helical" evidence="5">
    <location>
        <begin position="79"/>
        <end position="104"/>
    </location>
</feature>
<evidence type="ECO:0000256" key="5">
    <source>
        <dbReference type="SAM" id="Phobius"/>
    </source>
</evidence>
<feature type="transmembrane region" description="Helical" evidence="5">
    <location>
        <begin position="116"/>
        <end position="140"/>
    </location>
</feature>
<protein>
    <recommendedName>
        <fullName evidence="8">CvpA family protein</fullName>
    </recommendedName>
</protein>
<dbReference type="PANTHER" id="PTHR37306">
    <property type="entry name" value="COLICIN V PRODUCTION PROTEIN"/>
    <property type="match status" value="1"/>
</dbReference>
<keyword evidence="4 5" id="KW-0472">Membrane</keyword>
<dbReference type="InterPro" id="IPR003825">
    <property type="entry name" value="Colicin-V_CvpA"/>
</dbReference>
<dbReference type="RefSeq" id="WP_207941183.1">
    <property type="nucleotide sequence ID" value="NZ_CP147251.1"/>
</dbReference>
<sequence>MIGFLLFLILLFAFYEGARRRTTLQLVYFGGFVLSYWVAKHFYQPLGEKLELYVPYLSVSPDTKMVFYSQELSFDLDQAYYAGVAFITLMVLGWLVTKLIGVILRDLRFRNSLFEYDWVVAGVLNVMIVYTFIFLVLFLLTTIPFDAIQQLFEKSGSMRFIIEKSPFLSKPFYQLWITDIIR</sequence>
<dbReference type="Pfam" id="PF02674">
    <property type="entry name" value="Colicin_V"/>
    <property type="match status" value="1"/>
</dbReference>
<evidence type="ECO:0000313" key="7">
    <source>
        <dbReference type="Proteomes" id="UP000664701"/>
    </source>
</evidence>
<dbReference type="Proteomes" id="UP000664701">
    <property type="component" value="Chromosome"/>
</dbReference>
<name>A0ABZ2SQG9_9ENTE</name>
<dbReference type="EMBL" id="CP147251">
    <property type="protein sequence ID" value="WYJ76656.1"/>
    <property type="molecule type" value="Genomic_DNA"/>
</dbReference>
<keyword evidence="7" id="KW-1185">Reference proteome</keyword>
<accession>A0ABZ2SQG9</accession>
<keyword evidence="2 5" id="KW-0812">Transmembrane</keyword>
<evidence type="ECO:0008006" key="8">
    <source>
        <dbReference type="Google" id="ProtNLM"/>
    </source>
</evidence>
<evidence type="ECO:0000256" key="3">
    <source>
        <dbReference type="ARBA" id="ARBA00022989"/>
    </source>
</evidence>
<dbReference type="PANTHER" id="PTHR37306:SF1">
    <property type="entry name" value="COLICIN V PRODUCTION PROTEIN"/>
    <property type="match status" value="1"/>
</dbReference>
<proteinExistence type="predicted"/>